<evidence type="ECO:0000313" key="5">
    <source>
        <dbReference type="EMBL" id="SEL34643.1"/>
    </source>
</evidence>
<dbReference type="InterPro" id="IPR040442">
    <property type="entry name" value="Pyrv_kinase-like_dom_sf"/>
</dbReference>
<name>A0A1H7PFX9_STIAU</name>
<dbReference type="GO" id="GO:0016829">
    <property type="term" value="F:lyase activity"/>
    <property type="evidence" value="ECO:0007669"/>
    <property type="project" value="UniProtKB-KW"/>
</dbReference>
<dbReference type="PANTHER" id="PTHR32308:SF10">
    <property type="entry name" value="CITRATE LYASE SUBUNIT BETA"/>
    <property type="match status" value="1"/>
</dbReference>
<dbReference type="InterPro" id="IPR054255">
    <property type="entry name" value="DUF6986"/>
</dbReference>
<keyword evidence="5" id="KW-0456">Lyase</keyword>
<dbReference type="AlphaFoldDB" id="A0A1H7PFX9"/>
<dbReference type="Gene3D" id="3.20.20.60">
    <property type="entry name" value="Phosphoenolpyruvate-binding domains"/>
    <property type="match status" value="1"/>
</dbReference>
<dbReference type="RefSeq" id="WP_075006595.1">
    <property type="nucleotide sequence ID" value="NZ_FOAP01000005.1"/>
</dbReference>
<evidence type="ECO:0000256" key="3">
    <source>
        <dbReference type="ARBA" id="ARBA00022842"/>
    </source>
</evidence>
<dbReference type="EMBL" id="FOAP01000005">
    <property type="protein sequence ID" value="SEL34643.1"/>
    <property type="molecule type" value="Genomic_DNA"/>
</dbReference>
<sequence>MTKTTLKPSSLGPARAALKKANLAYTQAYPGESSRRQPVHTVYGGAQIFKADTARKMGQTALATLQDSAPDAKTFAECLGFPKTGGFGKRVYERVVAKLEREPVEDFRIDFEDGYGHRPDAEEDGHAVSAAEETAKGLKEGTLPPFIGIRIKSLSEELFDRSLRTLDLFVSTLLERSGGKLPPNFVITLPKITVVEQVTALVRLLEALEKAKKLRTGSIPIELMVETPQSLFDADGRLALTDLVAAAEGRCVGAHLGVYDFTASLNITAAYQSMAHPACDVARHLMQLALAGTGVALSDGATNVMPVGPHKKDAKKALTPAQKKENREVVHRAWRLAYDHTRHSLERAIYQGWDLHPAQLPVRYAAVYAFFLEGLDPASRRLKSFIDKAAQATLLGDVFDDAATGQGLLNYFLRGISCGAITEEEALATGLTLEELRSRSFLKILNGRREASAR</sequence>
<dbReference type="OrthoDB" id="9808769at2"/>
<keyword evidence="2" id="KW-0479">Metal-binding</keyword>
<keyword evidence="6" id="KW-1185">Reference proteome</keyword>
<dbReference type="GO" id="GO:0000287">
    <property type="term" value="F:magnesium ion binding"/>
    <property type="evidence" value="ECO:0007669"/>
    <property type="project" value="TreeGrafter"/>
</dbReference>
<accession>A0A1H7PFX9</accession>
<evidence type="ECO:0000313" key="6">
    <source>
        <dbReference type="Proteomes" id="UP000182719"/>
    </source>
</evidence>
<dbReference type="SUPFAM" id="SSF51621">
    <property type="entry name" value="Phosphoenolpyruvate/pyruvate domain"/>
    <property type="match status" value="1"/>
</dbReference>
<organism evidence="5 6">
    <name type="scientific">Stigmatella aurantiaca</name>
    <dbReference type="NCBI Taxonomy" id="41"/>
    <lineage>
        <taxon>Bacteria</taxon>
        <taxon>Pseudomonadati</taxon>
        <taxon>Myxococcota</taxon>
        <taxon>Myxococcia</taxon>
        <taxon>Myxococcales</taxon>
        <taxon>Cystobacterineae</taxon>
        <taxon>Archangiaceae</taxon>
        <taxon>Stigmatella</taxon>
    </lineage>
</organism>
<feature type="compositionally biased region" description="Basic and acidic residues" evidence="4">
    <location>
        <begin position="113"/>
        <end position="126"/>
    </location>
</feature>
<dbReference type="Pfam" id="PF22484">
    <property type="entry name" value="DUF6986"/>
    <property type="match status" value="1"/>
</dbReference>
<gene>
    <name evidence="5" type="ORF">SAMN05444354_105279</name>
</gene>
<feature type="region of interest" description="Disordered" evidence="4">
    <location>
        <begin position="113"/>
        <end position="135"/>
    </location>
</feature>
<dbReference type="GO" id="GO:0006107">
    <property type="term" value="P:oxaloacetate metabolic process"/>
    <property type="evidence" value="ECO:0007669"/>
    <property type="project" value="TreeGrafter"/>
</dbReference>
<proteinExistence type="predicted"/>
<comment type="cofactor">
    <cofactor evidence="1">
        <name>Mg(2+)</name>
        <dbReference type="ChEBI" id="CHEBI:18420"/>
    </cofactor>
</comment>
<evidence type="ECO:0000256" key="4">
    <source>
        <dbReference type="SAM" id="MobiDB-lite"/>
    </source>
</evidence>
<dbReference type="InterPro" id="IPR015813">
    <property type="entry name" value="Pyrv/PenolPyrv_kinase-like_dom"/>
</dbReference>
<protein>
    <submittedName>
        <fullName evidence="5">HpcH/HpaI aldolase/citrate lyase family protein</fullName>
    </submittedName>
</protein>
<dbReference type="PANTHER" id="PTHR32308">
    <property type="entry name" value="LYASE BETA SUBUNIT, PUTATIVE (AFU_ORTHOLOGUE AFUA_4G13030)-RELATED"/>
    <property type="match status" value="1"/>
</dbReference>
<evidence type="ECO:0000256" key="2">
    <source>
        <dbReference type="ARBA" id="ARBA00022723"/>
    </source>
</evidence>
<reference evidence="6" key="1">
    <citation type="submission" date="2016-10" db="EMBL/GenBank/DDBJ databases">
        <authorList>
            <person name="Varghese N."/>
            <person name="Submissions S."/>
        </authorList>
    </citation>
    <scope>NUCLEOTIDE SEQUENCE [LARGE SCALE GENOMIC DNA]</scope>
    <source>
        <strain evidence="6">DSM 17044</strain>
    </source>
</reference>
<dbReference type="Proteomes" id="UP000182719">
    <property type="component" value="Unassembled WGS sequence"/>
</dbReference>
<evidence type="ECO:0000256" key="1">
    <source>
        <dbReference type="ARBA" id="ARBA00001946"/>
    </source>
</evidence>
<keyword evidence="3" id="KW-0460">Magnesium</keyword>